<proteinExistence type="predicted"/>
<reference evidence="2" key="1">
    <citation type="submission" date="2017-09" db="EMBL/GenBank/DDBJ databases">
        <title>Depth-based differentiation of microbial function through sediment-hosted aquifers and enrichment of novel symbionts in the deep terrestrial subsurface.</title>
        <authorList>
            <person name="Probst A.J."/>
            <person name="Ladd B."/>
            <person name="Jarett J.K."/>
            <person name="Geller-Mcgrath D.E."/>
            <person name="Sieber C.M.K."/>
            <person name="Emerson J.B."/>
            <person name="Anantharaman K."/>
            <person name="Thomas B.C."/>
            <person name="Malmstrom R."/>
            <person name="Stieglmeier M."/>
            <person name="Klingl A."/>
            <person name="Woyke T."/>
            <person name="Ryan C.M."/>
            <person name="Banfield J.F."/>
        </authorList>
    </citation>
    <scope>NUCLEOTIDE SEQUENCE [LARGE SCALE GENOMIC DNA]</scope>
</reference>
<sequence>MYEGIVHPLLAAGRKRLGMGRLLCAWCGKLLNANIKTEGGLDSHGICPECRDKYFPAGDE</sequence>
<evidence type="ECO:0000313" key="1">
    <source>
        <dbReference type="EMBL" id="PIS21168.1"/>
    </source>
</evidence>
<evidence type="ECO:0000313" key="2">
    <source>
        <dbReference type="Proteomes" id="UP000231098"/>
    </source>
</evidence>
<accession>A0A2H0XAP6</accession>
<dbReference type="EMBL" id="PEYV01000069">
    <property type="protein sequence ID" value="PIS21168.1"/>
    <property type="molecule type" value="Genomic_DNA"/>
</dbReference>
<dbReference type="AlphaFoldDB" id="A0A2H0XAP6"/>
<organism evidence="1 2">
    <name type="scientific">candidate division WWE3 bacterium CG08_land_8_20_14_0_20_41_15</name>
    <dbReference type="NCBI Taxonomy" id="1975086"/>
    <lineage>
        <taxon>Bacteria</taxon>
        <taxon>Katanobacteria</taxon>
    </lineage>
</organism>
<protein>
    <submittedName>
        <fullName evidence="1">Uncharacterized protein</fullName>
    </submittedName>
</protein>
<comment type="caution">
    <text evidence="1">The sequence shown here is derived from an EMBL/GenBank/DDBJ whole genome shotgun (WGS) entry which is preliminary data.</text>
</comment>
<gene>
    <name evidence="1" type="ORF">COT51_04120</name>
</gene>
<name>A0A2H0XAP6_UNCKA</name>
<dbReference type="Proteomes" id="UP000231098">
    <property type="component" value="Unassembled WGS sequence"/>
</dbReference>